<dbReference type="PANTHER" id="PTHR21646">
    <property type="entry name" value="UBIQUITIN CARBOXYL-TERMINAL HYDROLASE"/>
    <property type="match status" value="1"/>
</dbReference>
<evidence type="ECO:0000256" key="8">
    <source>
        <dbReference type="SAM" id="MobiDB-lite"/>
    </source>
</evidence>
<feature type="domain" description="USP" evidence="10">
    <location>
        <begin position="458"/>
        <end position="806"/>
    </location>
</feature>
<dbReference type="EMBL" id="JBCLYO010000003">
    <property type="protein sequence ID" value="KAL0092137.1"/>
    <property type="molecule type" value="Genomic_DNA"/>
</dbReference>
<sequence length="809" mass="90854">SMLDSLPPVPTHKPSSTVPPKLPVDNPLPISMPIPEPYRPLPTRQIPTPPLDQPIQISGGSDSYSGEEYSEFTLQLPPRTNYAFSFSLVVEPRELAHWITKRDNPPSVLVLDVRPRNVFRRACIKHKWVVQLEPLVMQKNVSSMKIEESLILNSESDQYVFSHRNKFDVVVYYDQSSQGIHDESETLRNLKLAIYQLEFTKKLGRVPMLLAGGFDAWQEKIGEKGIYSFNPEASVEEEPSSARSERSNSKPKEHWLYSVVGKGSDYNDRRSPQVRQTAYEYFPDYANSTTTSPSRPVDGARPALQGIFSQNGSSSSLSYSAPMGMPQPERYGGNSSPSTPKQESVETRYPKIHPNSSINERVTSSTQPTTGLRRQNTFIDNPFHGFTDTTTTHYGAAPETNRPSHPLPPPPSRIQPPYPTAPPAPPPHLVSTLPNNVPSTAPVSNSSFSQLGVVVGTTGLKNLGNTCFMNSIIQCLSGTIPLARYFISGTYKNHINGKNPLGTGGVLAKSFAELLSVMWNDNYNFISPVTFRKSLIKFAPQFSGTEQQDSQEFLNFLLDGLHEDVNTVIRRPSPTLESPEEEAAFEKLPDWKASGIAWEKYLARNASLIVTLFQGQYRSRLRCLSCNTTSTTYNTFMSLSLPIPAKRSGPPSVSLFQCLDYFVKEEVLEKDNAWNCPTCKKRRRATKSLTLSRLPDVLLIHLKRFSFDGPFRDKLETMITYPLKGLDLSGYVPSTMTDPSQERPSFNYDLYAVSNHYGSLTGGHYTACVRNKYRDQWHNFDDTRFSVCDEDKVMSRAAYNLFYVRSTVR</sequence>
<gene>
    <name evidence="11" type="ORF">J3Q64DRAFT_1634817</name>
</gene>
<dbReference type="Proteomes" id="UP001448207">
    <property type="component" value="Unassembled WGS sequence"/>
</dbReference>
<feature type="compositionally biased region" description="Pro residues" evidence="8">
    <location>
        <begin position="405"/>
        <end position="428"/>
    </location>
</feature>
<dbReference type="PROSITE" id="PS50206">
    <property type="entry name" value="RHODANESE_3"/>
    <property type="match status" value="1"/>
</dbReference>
<keyword evidence="12" id="KW-1185">Reference proteome</keyword>
<accession>A0ABR3B8Q7</accession>
<dbReference type="SUPFAM" id="SSF52821">
    <property type="entry name" value="Rhodanese/Cell cycle control phosphatase"/>
    <property type="match status" value="1"/>
</dbReference>
<comment type="catalytic activity">
    <reaction evidence="1 7">
        <text>Thiol-dependent hydrolysis of ester, thioester, amide, peptide and isopeptide bonds formed by the C-terminal Gly of ubiquitin (a 76-residue protein attached to proteins as an intracellular targeting signal).</text>
        <dbReference type="EC" id="3.4.19.12"/>
    </reaction>
</comment>
<evidence type="ECO:0000256" key="5">
    <source>
        <dbReference type="ARBA" id="ARBA00022801"/>
    </source>
</evidence>
<comment type="similarity">
    <text evidence="2 7">Belongs to the peptidase C19 family.</text>
</comment>
<keyword evidence="4 7" id="KW-0833">Ubl conjugation pathway</keyword>
<dbReference type="PROSITE" id="PS00972">
    <property type="entry name" value="USP_1"/>
    <property type="match status" value="1"/>
</dbReference>
<feature type="compositionally biased region" description="Polar residues" evidence="8">
    <location>
        <begin position="333"/>
        <end position="342"/>
    </location>
</feature>
<evidence type="ECO:0000313" key="11">
    <source>
        <dbReference type="EMBL" id="KAL0092137.1"/>
    </source>
</evidence>
<feature type="compositionally biased region" description="Pro residues" evidence="8">
    <location>
        <begin position="30"/>
        <end position="40"/>
    </location>
</feature>
<evidence type="ECO:0000313" key="12">
    <source>
        <dbReference type="Proteomes" id="UP001448207"/>
    </source>
</evidence>
<evidence type="ECO:0000256" key="6">
    <source>
        <dbReference type="ARBA" id="ARBA00022807"/>
    </source>
</evidence>
<proteinExistence type="inferred from homology"/>
<keyword evidence="5 7" id="KW-0378">Hydrolase</keyword>
<evidence type="ECO:0000256" key="1">
    <source>
        <dbReference type="ARBA" id="ARBA00000707"/>
    </source>
</evidence>
<dbReference type="InterPro" id="IPR050185">
    <property type="entry name" value="Ub_carboxyl-term_hydrolase"/>
</dbReference>
<dbReference type="Gene3D" id="3.40.250.10">
    <property type="entry name" value="Rhodanese-like domain"/>
    <property type="match status" value="1"/>
</dbReference>
<protein>
    <recommendedName>
        <fullName evidence="7">Ubiquitin carboxyl-terminal hydrolase</fullName>
        <ecNumber evidence="7">3.4.19.12</ecNumber>
    </recommendedName>
</protein>
<keyword evidence="6 7" id="KW-0788">Thiol protease</keyword>
<dbReference type="InterPro" id="IPR036873">
    <property type="entry name" value="Rhodanese-like_dom_sf"/>
</dbReference>
<feature type="non-terminal residue" evidence="11">
    <location>
        <position position="1"/>
    </location>
</feature>
<organism evidence="11 12">
    <name type="scientific">Phycomyces blakesleeanus</name>
    <dbReference type="NCBI Taxonomy" id="4837"/>
    <lineage>
        <taxon>Eukaryota</taxon>
        <taxon>Fungi</taxon>
        <taxon>Fungi incertae sedis</taxon>
        <taxon>Mucoromycota</taxon>
        <taxon>Mucoromycotina</taxon>
        <taxon>Mucoromycetes</taxon>
        <taxon>Mucorales</taxon>
        <taxon>Phycomycetaceae</taxon>
        <taxon>Phycomyces</taxon>
    </lineage>
</organism>
<comment type="caution">
    <text evidence="11">The sequence shown here is derived from an EMBL/GenBank/DDBJ whole genome shotgun (WGS) entry which is preliminary data.</text>
</comment>
<dbReference type="InterPro" id="IPR001763">
    <property type="entry name" value="Rhodanese-like_dom"/>
</dbReference>
<dbReference type="CDD" id="cd02674">
    <property type="entry name" value="Peptidase_C19R"/>
    <property type="match status" value="1"/>
</dbReference>
<dbReference type="SUPFAM" id="SSF54001">
    <property type="entry name" value="Cysteine proteinases"/>
    <property type="match status" value="1"/>
</dbReference>
<dbReference type="EC" id="3.4.19.12" evidence="7"/>
<feature type="region of interest" description="Disordered" evidence="8">
    <location>
        <begin position="285"/>
        <end position="430"/>
    </location>
</feature>
<dbReference type="Gene3D" id="3.90.70.10">
    <property type="entry name" value="Cysteine proteinases"/>
    <property type="match status" value="1"/>
</dbReference>
<dbReference type="InterPro" id="IPR018200">
    <property type="entry name" value="USP_CS"/>
</dbReference>
<dbReference type="PROSITE" id="PS50235">
    <property type="entry name" value="USP_3"/>
    <property type="match status" value="1"/>
</dbReference>
<reference evidence="11 12" key="1">
    <citation type="submission" date="2024-04" db="EMBL/GenBank/DDBJ databases">
        <title>Symmetric and asymmetric DNA N6-adenine methylation regulates different biological responses in Mucorales.</title>
        <authorList>
            <consortium name="Lawrence Berkeley National Laboratory"/>
            <person name="Lax C."/>
            <person name="Mondo S.J."/>
            <person name="Osorio-Concepcion M."/>
            <person name="Muszewska A."/>
            <person name="Corrochano-Luque M."/>
            <person name="Gutierrez G."/>
            <person name="Riley R."/>
            <person name="Lipzen A."/>
            <person name="Guo J."/>
            <person name="Hundley H."/>
            <person name="Amirebrahimi M."/>
            <person name="Ng V."/>
            <person name="Lorenzo-Gutierrez D."/>
            <person name="Binder U."/>
            <person name="Yang J."/>
            <person name="Song Y."/>
            <person name="Canovas D."/>
            <person name="Navarro E."/>
            <person name="Freitag M."/>
            <person name="Gabaldon T."/>
            <person name="Grigoriev I.V."/>
            <person name="Corrochano L.M."/>
            <person name="Nicolas F.E."/>
            <person name="Garre V."/>
        </authorList>
    </citation>
    <scope>NUCLEOTIDE SEQUENCE [LARGE SCALE GENOMIC DNA]</scope>
    <source>
        <strain evidence="11 12">L51</strain>
    </source>
</reference>
<name>A0ABR3B8Q7_PHYBL</name>
<feature type="compositionally biased region" description="Low complexity" evidence="8">
    <location>
        <begin position="309"/>
        <end position="320"/>
    </location>
</feature>
<evidence type="ECO:0000259" key="9">
    <source>
        <dbReference type="PROSITE" id="PS50206"/>
    </source>
</evidence>
<feature type="compositionally biased region" description="Polar residues" evidence="8">
    <location>
        <begin position="354"/>
        <end position="379"/>
    </location>
</feature>
<dbReference type="InterPro" id="IPR028889">
    <property type="entry name" value="USP"/>
</dbReference>
<evidence type="ECO:0000256" key="3">
    <source>
        <dbReference type="ARBA" id="ARBA00022670"/>
    </source>
</evidence>
<evidence type="ECO:0000256" key="4">
    <source>
        <dbReference type="ARBA" id="ARBA00022786"/>
    </source>
</evidence>
<evidence type="ECO:0000256" key="2">
    <source>
        <dbReference type="ARBA" id="ARBA00009085"/>
    </source>
</evidence>
<dbReference type="Pfam" id="PF00443">
    <property type="entry name" value="UCH"/>
    <property type="match status" value="1"/>
</dbReference>
<feature type="compositionally biased region" description="Low complexity" evidence="8">
    <location>
        <begin position="58"/>
        <end position="67"/>
    </location>
</feature>
<dbReference type="InterPro" id="IPR001394">
    <property type="entry name" value="Peptidase_C19_UCH"/>
</dbReference>
<dbReference type="PANTHER" id="PTHR21646:SF95">
    <property type="entry name" value="UBIQUITIN CARBOXYL-TERMINAL HYDROLASE 4-RELATED"/>
    <property type="match status" value="1"/>
</dbReference>
<evidence type="ECO:0000256" key="7">
    <source>
        <dbReference type="RuleBase" id="RU366025"/>
    </source>
</evidence>
<feature type="domain" description="Rhodanese" evidence="9">
    <location>
        <begin position="104"/>
        <end position="226"/>
    </location>
</feature>
<keyword evidence="3 7" id="KW-0645">Protease</keyword>
<feature type="region of interest" description="Disordered" evidence="8">
    <location>
        <begin position="1"/>
        <end position="70"/>
    </location>
</feature>
<dbReference type="InterPro" id="IPR038765">
    <property type="entry name" value="Papain-like_cys_pep_sf"/>
</dbReference>
<evidence type="ECO:0000259" key="10">
    <source>
        <dbReference type="PROSITE" id="PS50235"/>
    </source>
</evidence>
<dbReference type="PROSITE" id="PS00973">
    <property type="entry name" value="USP_2"/>
    <property type="match status" value="1"/>
</dbReference>
<dbReference type="Pfam" id="PF00581">
    <property type="entry name" value="Rhodanese"/>
    <property type="match status" value="1"/>
</dbReference>